<sequence>MTFLVGLVSIIGILFMLTFMFIGIWLFIIALKAYNQLRYKNYILEKISQKLDALYINKSNYSYDDFLNEESSEEFNIYDLEKVKDFEKKERK</sequence>
<keyword evidence="1" id="KW-1133">Transmembrane helix</keyword>
<evidence type="ECO:0000313" key="3">
    <source>
        <dbReference type="Proteomes" id="UP000783390"/>
    </source>
</evidence>
<accession>A0ABS4F3B2</accession>
<evidence type="ECO:0000313" key="2">
    <source>
        <dbReference type="EMBL" id="MBP1890735.1"/>
    </source>
</evidence>
<dbReference type="EMBL" id="JAGGJZ010000010">
    <property type="protein sequence ID" value="MBP1890735.1"/>
    <property type="molecule type" value="Genomic_DNA"/>
</dbReference>
<keyword evidence="3" id="KW-1185">Reference proteome</keyword>
<feature type="transmembrane region" description="Helical" evidence="1">
    <location>
        <begin position="6"/>
        <end position="31"/>
    </location>
</feature>
<name>A0ABS4F3B2_9CLOT</name>
<keyword evidence="1" id="KW-0472">Membrane</keyword>
<dbReference type="RefSeq" id="WP_209797648.1">
    <property type="nucleotide sequence ID" value="NZ_JAGGJZ010000010.1"/>
</dbReference>
<keyword evidence="1" id="KW-0812">Transmembrane</keyword>
<proteinExistence type="predicted"/>
<protein>
    <submittedName>
        <fullName evidence="2">Uncharacterized protein</fullName>
    </submittedName>
</protein>
<dbReference type="Proteomes" id="UP000783390">
    <property type="component" value="Unassembled WGS sequence"/>
</dbReference>
<gene>
    <name evidence="2" type="ORF">J2Z53_002347</name>
</gene>
<comment type="caution">
    <text evidence="2">The sequence shown here is derived from an EMBL/GenBank/DDBJ whole genome shotgun (WGS) entry which is preliminary data.</text>
</comment>
<evidence type="ECO:0000256" key="1">
    <source>
        <dbReference type="SAM" id="Phobius"/>
    </source>
</evidence>
<reference evidence="2 3" key="1">
    <citation type="submission" date="2021-03" db="EMBL/GenBank/DDBJ databases">
        <title>Genomic Encyclopedia of Type Strains, Phase IV (KMG-IV): sequencing the most valuable type-strain genomes for metagenomic binning, comparative biology and taxonomic classification.</title>
        <authorList>
            <person name="Goeker M."/>
        </authorList>
    </citation>
    <scope>NUCLEOTIDE SEQUENCE [LARGE SCALE GENOMIC DNA]</scope>
    <source>
        <strain evidence="2 3">DSM 3984</strain>
    </source>
</reference>
<organism evidence="2 3">
    <name type="scientific">Clostridium moniliforme</name>
    <dbReference type="NCBI Taxonomy" id="39489"/>
    <lineage>
        <taxon>Bacteria</taxon>
        <taxon>Bacillati</taxon>
        <taxon>Bacillota</taxon>
        <taxon>Clostridia</taxon>
        <taxon>Eubacteriales</taxon>
        <taxon>Clostridiaceae</taxon>
        <taxon>Clostridium</taxon>
    </lineage>
</organism>